<evidence type="ECO:0000259" key="1">
    <source>
        <dbReference type="Pfam" id="PF03372"/>
    </source>
</evidence>
<dbReference type="InterPro" id="IPR036691">
    <property type="entry name" value="Endo/exonu/phosph_ase_sf"/>
</dbReference>
<evidence type="ECO:0000313" key="2">
    <source>
        <dbReference type="EMBL" id="CAH2248135.1"/>
    </source>
</evidence>
<dbReference type="GO" id="GO:0003824">
    <property type="term" value="F:catalytic activity"/>
    <property type="evidence" value="ECO:0007669"/>
    <property type="project" value="InterPro"/>
</dbReference>
<gene>
    <name evidence="2" type="ORF">PECUL_23A017466</name>
</gene>
<dbReference type="SUPFAM" id="SSF56219">
    <property type="entry name" value="DNase I-like"/>
    <property type="match status" value="1"/>
</dbReference>
<name>A0AAD1RCC4_PELCU</name>
<dbReference type="InterPro" id="IPR051055">
    <property type="entry name" value="PIF1_helicase"/>
</dbReference>
<dbReference type="PANTHER" id="PTHR47642:SF5">
    <property type="entry name" value="ATP-DEPENDENT DNA HELICASE"/>
    <property type="match status" value="1"/>
</dbReference>
<proteinExistence type="predicted"/>
<dbReference type="Pfam" id="PF03372">
    <property type="entry name" value="Exo_endo_phos"/>
    <property type="match status" value="1"/>
</dbReference>
<dbReference type="Proteomes" id="UP001295444">
    <property type="component" value="Chromosome 02"/>
</dbReference>
<keyword evidence="3" id="KW-1185">Reference proteome</keyword>
<dbReference type="PANTHER" id="PTHR47642">
    <property type="entry name" value="ATP-DEPENDENT DNA HELICASE"/>
    <property type="match status" value="1"/>
</dbReference>
<dbReference type="InterPro" id="IPR005135">
    <property type="entry name" value="Endo/exonuclease/phosphatase"/>
</dbReference>
<reference evidence="2" key="1">
    <citation type="submission" date="2022-03" db="EMBL/GenBank/DDBJ databases">
        <authorList>
            <person name="Alioto T."/>
            <person name="Alioto T."/>
            <person name="Gomez Garrido J."/>
        </authorList>
    </citation>
    <scope>NUCLEOTIDE SEQUENCE</scope>
</reference>
<evidence type="ECO:0000313" key="3">
    <source>
        <dbReference type="Proteomes" id="UP001295444"/>
    </source>
</evidence>
<dbReference type="Gene3D" id="3.60.10.10">
    <property type="entry name" value="Endonuclease/exonuclease/phosphatase"/>
    <property type="match status" value="1"/>
</dbReference>
<sequence length="298" mass="33352">MSIQSAVVSLKRVFQPGMAYVALSRTTTLQGLHITDFDDPEITASLDSMKNASLESVMPLLKFLQTTDKQQTLTIIHHNTEGLPAHIEDIKSHNELTLGDVLCFTETHLSGSSVAESLQLEGYNLFKCNRHLLYMNRPDIASKGGGGGALCVRKHFKAFEKQYHHNVTDLEFLVVKLESPVQALIAVVYRPPDYSIGQFLTNLLGLLESLERMDCQPIILCGDFNKDFLCRAKKPISDLLHSRGYTQLVWAATTEKNTLLDHIYISRVQHCLQSGVLHSYYSYHDPVYCVLGSGCEHA</sequence>
<organism evidence="2 3">
    <name type="scientific">Pelobates cultripes</name>
    <name type="common">Western spadefoot toad</name>
    <dbReference type="NCBI Taxonomy" id="61616"/>
    <lineage>
        <taxon>Eukaryota</taxon>
        <taxon>Metazoa</taxon>
        <taxon>Chordata</taxon>
        <taxon>Craniata</taxon>
        <taxon>Vertebrata</taxon>
        <taxon>Euteleostomi</taxon>
        <taxon>Amphibia</taxon>
        <taxon>Batrachia</taxon>
        <taxon>Anura</taxon>
        <taxon>Pelobatoidea</taxon>
        <taxon>Pelobatidae</taxon>
        <taxon>Pelobates</taxon>
    </lineage>
</organism>
<protein>
    <recommendedName>
        <fullName evidence="1">Endonuclease/exonuclease/phosphatase domain-containing protein</fullName>
    </recommendedName>
</protein>
<feature type="domain" description="Endonuclease/exonuclease/phosphatase" evidence="1">
    <location>
        <begin position="92"/>
        <end position="277"/>
    </location>
</feature>
<dbReference type="EMBL" id="OW240913">
    <property type="protein sequence ID" value="CAH2248135.1"/>
    <property type="molecule type" value="Genomic_DNA"/>
</dbReference>
<dbReference type="AlphaFoldDB" id="A0AAD1RCC4"/>
<accession>A0AAD1RCC4</accession>